<dbReference type="AlphaFoldDB" id="A0A4Z0H018"/>
<evidence type="ECO:0000313" key="4">
    <source>
        <dbReference type="Proteomes" id="UP000297982"/>
    </source>
</evidence>
<dbReference type="CDD" id="cd00347">
    <property type="entry name" value="Flavin_utilizing_monoxygenases"/>
    <property type="match status" value="2"/>
</dbReference>
<dbReference type="PANTHER" id="PTHR30137:SF6">
    <property type="entry name" value="LUCIFERASE-LIKE MONOOXYGENASE"/>
    <property type="match status" value="1"/>
</dbReference>
<dbReference type="InterPro" id="IPR036661">
    <property type="entry name" value="Luciferase-like_sf"/>
</dbReference>
<dbReference type="InterPro" id="IPR011251">
    <property type="entry name" value="Luciferase-like_dom"/>
</dbReference>
<dbReference type="SUPFAM" id="SSF51679">
    <property type="entry name" value="Bacterial luciferase-like"/>
    <property type="match status" value="1"/>
</dbReference>
<dbReference type="InterPro" id="IPR019949">
    <property type="entry name" value="CmoO-like"/>
</dbReference>
<organism evidence="3 4">
    <name type="scientific">Halobacillus salinus</name>
    <dbReference type="NCBI Taxonomy" id="192814"/>
    <lineage>
        <taxon>Bacteria</taxon>
        <taxon>Bacillati</taxon>
        <taxon>Bacillota</taxon>
        <taxon>Bacilli</taxon>
        <taxon>Bacillales</taxon>
        <taxon>Bacillaceae</taxon>
        <taxon>Halobacillus</taxon>
    </lineage>
</organism>
<protein>
    <submittedName>
        <fullName evidence="3">LLM class flavin-dependent oxidoreductase</fullName>
    </submittedName>
</protein>
<accession>A0A4Z0H018</accession>
<gene>
    <name evidence="3" type="ORF">E4663_01945</name>
</gene>
<dbReference type="Gene3D" id="3.20.20.30">
    <property type="entry name" value="Luciferase-like domain"/>
    <property type="match status" value="1"/>
</dbReference>
<name>A0A4Z0H018_9BACI</name>
<evidence type="ECO:0000256" key="1">
    <source>
        <dbReference type="ARBA" id="ARBA00007789"/>
    </source>
</evidence>
<dbReference type="GO" id="GO:0005829">
    <property type="term" value="C:cytosol"/>
    <property type="evidence" value="ECO:0007669"/>
    <property type="project" value="TreeGrafter"/>
</dbReference>
<dbReference type="InterPro" id="IPR050766">
    <property type="entry name" value="Bact_Lucif_Oxidored"/>
</dbReference>
<dbReference type="Pfam" id="PF00296">
    <property type="entry name" value="Bac_luciferase"/>
    <property type="match status" value="1"/>
</dbReference>
<comment type="caution">
    <text evidence="3">The sequence shown here is derived from an EMBL/GenBank/DDBJ whole genome shotgun (WGS) entry which is preliminary data.</text>
</comment>
<dbReference type="EMBL" id="SRJC01000001">
    <property type="protein sequence ID" value="TGB03793.1"/>
    <property type="molecule type" value="Genomic_DNA"/>
</dbReference>
<dbReference type="FunFam" id="3.20.20.30:FF:000002">
    <property type="entry name" value="LLM class flavin-dependent oxidoreductase"/>
    <property type="match status" value="1"/>
</dbReference>
<dbReference type="Proteomes" id="UP000297982">
    <property type="component" value="Unassembled WGS sequence"/>
</dbReference>
<sequence length="330" mass="36305">MSLQNTKYSVLDLVPVLEGKTPADSFERTKELAQHAEELGYTRYWMAEHHNMPAIASSATAVAISHVAHHTSTIRVGSGGVMLPNHAPLVIAEQFGTLATLFPDRIDLGLGRAPGTDQMTAQALRRDLNSRAEDFPNQLEELQNYFEGKNVIRAVPGEGLDIPIWLLGSSGFSAQLSAQLGMPFAFASHFSPDNTHGALNLYRSRFTPSDKLSEPYAMVGVNVVAADTDEEAEKLATSQQQAFLNLVRNTKNLLQPPVDDMDEVWTPGEKAALQQQLGASIVGSKETVRKKLEKFQAETEADELMVVSQIYDQEARLHSYKIVADIMNEQ</sequence>
<proteinExistence type="predicted"/>
<dbReference type="NCBIfam" id="TIGR03558">
    <property type="entry name" value="oxido_grp_1"/>
    <property type="match status" value="1"/>
</dbReference>
<comment type="similarity">
    <text evidence="1">To bacterial alkanal monooxygenase alpha and beta chains.</text>
</comment>
<dbReference type="GO" id="GO:0016705">
    <property type="term" value="F:oxidoreductase activity, acting on paired donors, with incorporation or reduction of molecular oxygen"/>
    <property type="evidence" value="ECO:0007669"/>
    <property type="project" value="InterPro"/>
</dbReference>
<evidence type="ECO:0000313" key="3">
    <source>
        <dbReference type="EMBL" id="TGB03793.1"/>
    </source>
</evidence>
<keyword evidence="4" id="KW-1185">Reference proteome</keyword>
<dbReference type="STRING" id="192814.GCA_900166575_00691"/>
<dbReference type="PANTHER" id="PTHR30137">
    <property type="entry name" value="LUCIFERASE-LIKE MONOOXYGENASE"/>
    <property type="match status" value="1"/>
</dbReference>
<reference evidence="3 4" key="1">
    <citation type="journal article" date="2003" name="Int. J. Syst. Evol. Microbiol.">
        <title>Halobacillus salinus sp. nov., isolated from a salt lake on the coast of the East Sea in Korea.</title>
        <authorList>
            <person name="Yoon J.H."/>
            <person name="Kang K.H."/>
            <person name="Park Y.H."/>
        </authorList>
    </citation>
    <scope>NUCLEOTIDE SEQUENCE [LARGE SCALE GENOMIC DNA]</scope>
    <source>
        <strain evidence="3 4">HSL-3</strain>
    </source>
</reference>
<dbReference type="RefSeq" id="WP_135326503.1">
    <property type="nucleotide sequence ID" value="NZ_SRJC01000001.1"/>
</dbReference>
<feature type="domain" description="Luciferase-like" evidence="2">
    <location>
        <begin position="20"/>
        <end position="296"/>
    </location>
</feature>
<evidence type="ECO:0000259" key="2">
    <source>
        <dbReference type="Pfam" id="PF00296"/>
    </source>
</evidence>